<accession>A0A1S1X002</accession>
<evidence type="ECO:0000313" key="3">
    <source>
        <dbReference type="EMBL" id="OHX21108.1"/>
    </source>
</evidence>
<evidence type="ECO:0008006" key="6">
    <source>
        <dbReference type="Google" id="ProtNLM"/>
    </source>
</evidence>
<dbReference type="EMBL" id="MKCS01000001">
    <property type="protein sequence ID" value="OHX12749.1"/>
    <property type="molecule type" value="Genomic_DNA"/>
</dbReference>
<dbReference type="STRING" id="1903179.BI347_03960"/>
<keyword evidence="5" id="KW-1185">Reference proteome</keyword>
<comment type="caution">
    <text evidence="2">The sequence shown here is derived from an EMBL/GenBank/DDBJ whole genome shotgun (WGS) entry which is preliminary data.</text>
</comment>
<sequence>MKPEPSQRLLACLTIACCLGYYLILALRPSWLAGRLAGLPASILLALSLLLLFCLIAARHGRSSDGDTP</sequence>
<protein>
    <recommendedName>
        <fullName evidence="6">DUF485 domain-containing protein</fullName>
    </recommendedName>
</protein>
<dbReference type="EMBL" id="MKCT01000001">
    <property type="protein sequence ID" value="OHX21108.1"/>
    <property type="molecule type" value="Genomic_DNA"/>
</dbReference>
<reference evidence="4 5" key="1">
    <citation type="submission" date="2016-09" db="EMBL/GenBank/DDBJ databases">
        <title>Chromobacterium muskegensis sp. nov., an insecticidal bacterium isolated from Sphagnum bogs.</title>
        <authorList>
            <person name="Sparks M.E."/>
            <person name="Blackburn M.B."/>
            <person name="Gundersen-Rindal D.E."/>
            <person name="Mitchell A."/>
            <person name="Farrar R."/>
            <person name="Kuhar D."/>
        </authorList>
    </citation>
    <scope>NUCLEOTIDE SEQUENCE [LARGE SCALE GENOMIC DNA]</scope>
    <source>
        <strain evidence="3 5">14B-1</strain>
        <strain evidence="2 4">37-2</strain>
    </source>
</reference>
<dbReference type="RefSeq" id="WP_071111066.1">
    <property type="nucleotide sequence ID" value="NZ_MKCS01000001.1"/>
</dbReference>
<keyword evidence="1" id="KW-1133">Transmembrane helix</keyword>
<feature type="transmembrane region" description="Helical" evidence="1">
    <location>
        <begin position="9"/>
        <end position="27"/>
    </location>
</feature>
<evidence type="ECO:0000313" key="5">
    <source>
        <dbReference type="Proteomes" id="UP000180280"/>
    </source>
</evidence>
<evidence type="ECO:0000313" key="2">
    <source>
        <dbReference type="EMBL" id="OHX12749.1"/>
    </source>
</evidence>
<dbReference type="AlphaFoldDB" id="A0A1S1X002"/>
<gene>
    <name evidence="3" type="ORF">BI344_00750</name>
    <name evidence="2" type="ORF">BI347_03960</name>
</gene>
<evidence type="ECO:0000313" key="4">
    <source>
        <dbReference type="Proteomes" id="UP000180088"/>
    </source>
</evidence>
<dbReference type="OrthoDB" id="8596431at2"/>
<dbReference type="Proteomes" id="UP000180280">
    <property type="component" value="Unassembled WGS sequence"/>
</dbReference>
<evidence type="ECO:0000256" key="1">
    <source>
        <dbReference type="SAM" id="Phobius"/>
    </source>
</evidence>
<name>A0A1S1X002_9NEIS</name>
<feature type="transmembrane region" description="Helical" evidence="1">
    <location>
        <begin position="39"/>
        <end position="58"/>
    </location>
</feature>
<keyword evidence="1" id="KW-0812">Transmembrane</keyword>
<keyword evidence="1" id="KW-0472">Membrane</keyword>
<proteinExistence type="predicted"/>
<dbReference type="Proteomes" id="UP000180088">
    <property type="component" value="Unassembled WGS sequence"/>
</dbReference>
<organism evidence="2 4">
    <name type="scientific">Chromobacterium sphagni</name>
    <dbReference type="NCBI Taxonomy" id="1903179"/>
    <lineage>
        <taxon>Bacteria</taxon>
        <taxon>Pseudomonadati</taxon>
        <taxon>Pseudomonadota</taxon>
        <taxon>Betaproteobacteria</taxon>
        <taxon>Neisseriales</taxon>
        <taxon>Chromobacteriaceae</taxon>
        <taxon>Chromobacterium</taxon>
    </lineage>
</organism>